<evidence type="ECO:0000256" key="1">
    <source>
        <dbReference type="RuleBase" id="RU368012"/>
    </source>
</evidence>
<reference evidence="4" key="1">
    <citation type="submission" date="2021-06" db="EMBL/GenBank/DDBJ databases">
        <authorList>
            <person name="Kallberg Y."/>
            <person name="Tangrot J."/>
            <person name="Rosling A."/>
        </authorList>
    </citation>
    <scope>NUCLEOTIDE SEQUENCE</scope>
    <source>
        <strain evidence="4">CL551</strain>
    </source>
</reference>
<dbReference type="SUPFAM" id="SSF53335">
    <property type="entry name" value="S-adenosyl-L-methionine-dependent methyltransferases"/>
    <property type="match status" value="1"/>
</dbReference>
<dbReference type="EMBL" id="CAJVPV010013728">
    <property type="protein sequence ID" value="CAG8679949.1"/>
    <property type="molecule type" value="Genomic_DNA"/>
</dbReference>
<keyword evidence="1" id="KW-0489">Methyltransferase</keyword>
<dbReference type="PANTHER" id="PTHR16121">
    <property type="entry name" value="CAP-SPECIFIC MRNA (NUCLEOSIDE-2'-O-)-METHYLTRANSFERASE 1-RELATED"/>
    <property type="match status" value="1"/>
</dbReference>
<keyword evidence="2" id="KW-0812">Transmembrane</keyword>
<gene>
    <name evidence="4" type="ORF">AMORRO_LOCUS11201</name>
</gene>
<dbReference type="Gene3D" id="3.40.50.12760">
    <property type="match status" value="1"/>
</dbReference>
<keyword evidence="2" id="KW-0472">Membrane</keyword>
<dbReference type="GO" id="GO:0005634">
    <property type="term" value="C:nucleus"/>
    <property type="evidence" value="ECO:0007669"/>
    <property type="project" value="UniProtKB-SubCell"/>
</dbReference>
<comment type="caution">
    <text evidence="4">The sequence shown here is derived from an EMBL/GenBank/DDBJ whole genome shotgun (WGS) entry which is preliminary data.</text>
</comment>
<feature type="transmembrane region" description="Helical" evidence="2">
    <location>
        <begin position="36"/>
        <end position="56"/>
    </location>
</feature>
<comment type="catalytic activity">
    <reaction evidence="1">
        <text>a 5'-end (N(7)-methyl 5'-triphosphoguanosine)-ribonucleoside in mRNA + S-adenosyl-L-methionine = a 5'-end (N(7)-methyl 5'-triphosphoguanosine)-(2'-O-methyl-ribonucleoside) in mRNA + S-adenosyl-L-homocysteine + H(+)</text>
        <dbReference type="Rhea" id="RHEA:67020"/>
        <dbReference type="Rhea" id="RHEA-COMP:17167"/>
        <dbReference type="Rhea" id="RHEA-COMP:17168"/>
        <dbReference type="ChEBI" id="CHEBI:15378"/>
        <dbReference type="ChEBI" id="CHEBI:57856"/>
        <dbReference type="ChEBI" id="CHEBI:59789"/>
        <dbReference type="ChEBI" id="CHEBI:156461"/>
        <dbReference type="ChEBI" id="CHEBI:167609"/>
        <dbReference type="EC" id="2.1.1.57"/>
    </reaction>
</comment>
<name>A0A9N9EL70_9GLOM</name>
<organism evidence="4 5">
    <name type="scientific">Acaulospora morrowiae</name>
    <dbReference type="NCBI Taxonomy" id="94023"/>
    <lineage>
        <taxon>Eukaryota</taxon>
        <taxon>Fungi</taxon>
        <taxon>Fungi incertae sedis</taxon>
        <taxon>Mucoromycota</taxon>
        <taxon>Glomeromycotina</taxon>
        <taxon>Glomeromycetes</taxon>
        <taxon>Diversisporales</taxon>
        <taxon>Acaulosporaceae</taxon>
        <taxon>Acaulospora</taxon>
    </lineage>
</organism>
<dbReference type="GO" id="GO:0032259">
    <property type="term" value="P:methylation"/>
    <property type="evidence" value="ECO:0007669"/>
    <property type="project" value="UniProtKB-KW"/>
</dbReference>
<dbReference type="InterPro" id="IPR025816">
    <property type="entry name" value="RrmJ-type_MeTrfase"/>
</dbReference>
<dbReference type="OrthoDB" id="10251234at2759"/>
<feature type="domain" description="RrmJ-type SAM-dependent 2'-O-MTase" evidence="3">
    <location>
        <begin position="1"/>
        <end position="85"/>
    </location>
</feature>
<evidence type="ECO:0000313" key="4">
    <source>
        <dbReference type="EMBL" id="CAG8679949.1"/>
    </source>
</evidence>
<dbReference type="AlphaFoldDB" id="A0A9N9EL70"/>
<dbReference type="GO" id="GO:0003676">
    <property type="term" value="F:nucleic acid binding"/>
    <property type="evidence" value="ECO:0007669"/>
    <property type="project" value="UniProtKB-UniRule"/>
</dbReference>
<proteinExistence type="predicted"/>
<keyword evidence="1" id="KW-0539">Nucleus</keyword>
<sequence>GFDVRGRESQQEILMKRLLLCQIITMFMTLQKDGDFVLKVFDIFTPFTAALIWILYRHFEKICIIKPLPSRPANSERYVVCRNLKVHRPKITTYLLEVNRKFDEIRTSDGQDINEIVEFEVMKKDEEFMNYLETSNMKTAVMQTNAIKELQKYIDEPDLEMPKQDEYRRLCLQEWGITKAEE</sequence>
<protein>
    <recommendedName>
        <fullName evidence="1">Cap-specific mRNA (nucleoside-2'-O-)-methyltransferase 1</fullName>
        <ecNumber evidence="1">2.1.1.57</ecNumber>
    </recommendedName>
    <alternativeName>
        <fullName evidence="1">Cap1 2'O-ribose methyltransferase 1</fullName>
    </alternativeName>
</protein>
<evidence type="ECO:0000256" key="2">
    <source>
        <dbReference type="SAM" id="Phobius"/>
    </source>
</evidence>
<dbReference type="Pfam" id="PF01728">
    <property type="entry name" value="FtsJ"/>
    <property type="match status" value="1"/>
</dbReference>
<dbReference type="GO" id="GO:0005737">
    <property type="term" value="C:cytoplasm"/>
    <property type="evidence" value="ECO:0007669"/>
    <property type="project" value="TreeGrafter"/>
</dbReference>
<keyword evidence="2" id="KW-1133">Transmembrane helix</keyword>
<keyword evidence="1" id="KW-0506">mRNA capping</keyword>
<keyword evidence="1" id="KW-0808">Transferase</keyword>
<dbReference type="PROSITE" id="PS51613">
    <property type="entry name" value="SAM_MT_RRMJ"/>
    <property type="match status" value="1"/>
</dbReference>
<comment type="function">
    <text evidence="1">S-adenosyl-L-methionine-dependent methyltransferase that mediates RNA cap1 2'-O-ribose methylation to the 5'-cap structure of RNAs. Methylates the ribose of the first nucleotide of a m(7)GpppG-capped mRNA to produce m(7)GpppNmp (cap1).</text>
</comment>
<dbReference type="GO" id="GO:0016556">
    <property type="term" value="P:mRNA modification"/>
    <property type="evidence" value="ECO:0007669"/>
    <property type="project" value="UniProtKB-UniRule"/>
</dbReference>
<keyword evidence="1" id="KW-0507">mRNA processing</keyword>
<dbReference type="InterPro" id="IPR050851">
    <property type="entry name" value="mRNA_Cap_2O-Ribose_MeTrfase"/>
</dbReference>
<feature type="non-terminal residue" evidence="4">
    <location>
        <position position="1"/>
    </location>
</feature>
<evidence type="ECO:0000259" key="3">
    <source>
        <dbReference type="PROSITE" id="PS51613"/>
    </source>
</evidence>
<comment type="subcellular location">
    <subcellularLocation>
        <location evidence="1">Nucleus</location>
    </subcellularLocation>
</comment>
<dbReference type="InterPro" id="IPR029063">
    <property type="entry name" value="SAM-dependent_MTases_sf"/>
</dbReference>
<dbReference type="PANTHER" id="PTHR16121:SF0">
    <property type="entry name" value="CAP-SPECIFIC MRNA (NUCLEOSIDE-2'-O-)-METHYLTRANSFERASE 1"/>
    <property type="match status" value="1"/>
</dbReference>
<keyword evidence="1" id="KW-0949">S-adenosyl-L-methionine</keyword>
<dbReference type="GO" id="GO:0004483">
    <property type="term" value="F:methyltransferase cap1 activity"/>
    <property type="evidence" value="ECO:0007669"/>
    <property type="project" value="UniProtKB-UniRule"/>
</dbReference>
<dbReference type="Proteomes" id="UP000789342">
    <property type="component" value="Unassembled WGS sequence"/>
</dbReference>
<dbReference type="InterPro" id="IPR002877">
    <property type="entry name" value="RNA_MeTrfase_FtsJ_dom"/>
</dbReference>
<keyword evidence="5" id="KW-1185">Reference proteome</keyword>
<evidence type="ECO:0000313" key="5">
    <source>
        <dbReference type="Proteomes" id="UP000789342"/>
    </source>
</evidence>
<dbReference type="GO" id="GO:0006370">
    <property type="term" value="P:7-methylguanosine mRNA capping"/>
    <property type="evidence" value="ECO:0007669"/>
    <property type="project" value="UniProtKB-UniRule"/>
</dbReference>
<dbReference type="EC" id="2.1.1.57" evidence="1"/>
<feature type="transmembrane region" description="Helical" evidence="2">
    <location>
        <begin position="14"/>
        <end position="30"/>
    </location>
</feature>
<accession>A0A9N9EL70</accession>